<dbReference type="Proteomes" id="UP001524473">
    <property type="component" value="Unassembled WGS sequence"/>
</dbReference>
<evidence type="ECO:0000313" key="10">
    <source>
        <dbReference type="EMBL" id="MCQ4841717.1"/>
    </source>
</evidence>
<dbReference type="InterPro" id="IPR014729">
    <property type="entry name" value="Rossmann-like_a/b/a_fold"/>
</dbReference>
<feature type="short sequence motif" description="'KMSKS' region" evidence="7">
    <location>
        <begin position="261"/>
        <end position="265"/>
    </location>
</feature>
<feature type="binding site" evidence="7">
    <location>
        <position position="223"/>
    </location>
    <ligand>
        <name>L-glutamate</name>
        <dbReference type="ChEBI" id="CHEBI:29985"/>
    </ligand>
</feature>
<feature type="binding site" evidence="7">
    <location>
        <position position="54"/>
    </location>
    <ligand>
        <name>L-glutamate</name>
        <dbReference type="ChEBI" id="CHEBI:29985"/>
    </ligand>
</feature>
<sequence>MINGKEMAPAGVRPVVGRFAPTPSGRLHLGNLFCSLLAWLSAKSLGGRMVLRMEDLDPARSRGEYSEAVERDLRYLGLDWDEGGTCGGGTSGPYEQGKRSAYYQQLLERLAEKGLVYPCFCSRAELHAADAPHASDGDPIYSGRCRTLTREEMEQRARLRPPALRLRVPDEVLCFEDGHYGEMSQHLERECGDFILRRSDGVFAYQLAVVADDAAMGVTEVVRGRDLLSSTPRQLYLYRLLGFRPPVFYHTPLLLAPDGRRLSKRDGDLSLEALAARGLTGREIVGRLAWCAGLLDRPEPALPEELLPLFSWKKVPHSDICLPEGLF</sequence>
<dbReference type="NCBIfam" id="TIGR03838">
    <property type="entry name" value="queuosine_YadB"/>
    <property type="match status" value="1"/>
</dbReference>
<keyword evidence="1 7" id="KW-0436">Ligase</keyword>
<feature type="binding site" evidence="7">
    <location>
        <position position="141"/>
    </location>
    <ligand>
        <name>Zn(2+)</name>
        <dbReference type="ChEBI" id="CHEBI:29105"/>
    </ligand>
</feature>
<evidence type="ECO:0000256" key="2">
    <source>
        <dbReference type="ARBA" id="ARBA00022723"/>
    </source>
</evidence>
<evidence type="ECO:0000259" key="9">
    <source>
        <dbReference type="Pfam" id="PF00749"/>
    </source>
</evidence>
<dbReference type="Pfam" id="PF00749">
    <property type="entry name" value="tRNA-synt_1c"/>
    <property type="match status" value="1"/>
</dbReference>
<evidence type="ECO:0000256" key="6">
    <source>
        <dbReference type="ARBA" id="ARBA00023146"/>
    </source>
</evidence>
<comment type="cofactor">
    <cofactor evidence="7">
        <name>Zn(2+)</name>
        <dbReference type="ChEBI" id="CHEBI:29105"/>
    </cofactor>
    <text evidence="7">Binds 1 zinc ion per subunit.</text>
</comment>
<dbReference type="PANTHER" id="PTHR43311:SF1">
    <property type="entry name" value="GLUTAMYL-Q TRNA(ASP) SYNTHETASE"/>
    <property type="match status" value="1"/>
</dbReference>
<dbReference type="RefSeq" id="WP_256192426.1">
    <property type="nucleotide sequence ID" value="NZ_CAJKKG010000030.1"/>
</dbReference>
<evidence type="ECO:0000256" key="4">
    <source>
        <dbReference type="ARBA" id="ARBA00022833"/>
    </source>
</evidence>
<keyword evidence="4 7" id="KW-0862">Zinc</keyword>
<feature type="binding site" evidence="7">
    <location>
        <position position="264"/>
    </location>
    <ligand>
        <name>ATP</name>
        <dbReference type="ChEBI" id="CHEBI:30616"/>
    </ligand>
</feature>
<dbReference type="PRINTS" id="PR00987">
    <property type="entry name" value="TRNASYNTHGLU"/>
</dbReference>
<organism evidence="10 11">
    <name type="scientific">Neglectibacter timonensis</name>
    <dbReference type="NCBI Taxonomy" id="1776382"/>
    <lineage>
        <taxon>Bacteria</taxon>
        <taxon>Bacillati</taxon>
        <taxon>Bacillota</taxon>
        <taxon>Clostridia</taxon>
        <taxon>Eubacteriales</taxon>
        <taxon>Oscillospiraceae</taxon>
        <taxon>Neglectibacter</taxon>
    </lineage>
</organism>
<dbReference type="NCBIfam" id="NF004314">
    <property type="entry name" value="PRK05710.1-3"/>
    <property type="match status" value="1"/>
</dbReference>
<dbReference type="EC" id="6.1.1.-" evidence="7"/>
<protein>
    <recommendedName>
        <fullName evidence="7">Glutamyl-Q tRNA(Asp) synthetase</fullName>
        <shortName evidence="7">Glu-Q-RSs</shortName>
        <ecNumber evidence="7">6.1.1.-</ecNumber>
    </recommendedName>
</protein>
<dbReference type="Gene3D" id="3.40.50.620">
    <property type="entry name" value="HUPs"/>
    <property type="match status" value="1"/>
</dbReference>
<evidence type="ECO:0000256" key="1">
    <source>
        <dbReference type="ARBA" id="ARBA00022598"/>
    </source>
</evidence>
<keyword evidence="5 7" id="KW-0067">ATP-binding</keyword>
<feature type="binding site" evidence="7">
    <location>
        <position position="119"/>
    </location>
    <ligand>
        <name>Zn(2+)</name>
        <dbReference type="ChEBI" id="CHEBI:29105"/>
    </ligand>
</feature>
<dbReference type="InterPro" id="IPR000924">
    <property type="entry name" value="Glu/Gln-tRNA-synth"/>
</dbReference>
<evidence type="ECO:0000256" key="8">
    <source>
        <dbReference type="RuleBase" id="RU363037"/>
    </source>
</evidence>
<comment type="caution">
    <text evidence="10">The sequence shown here is derived from an EMBL/GenBank/DDBJ whole genome shotgun (WGS) entry which is preliminary data.</text>
</comment>
<feature type="binding site" evidence="7">
    <location>
        <position position="121"/>
    </location>
    <ligand>
        <name>Zn(2+)</name>
        <dbReference type="ChEBI" id="CHEBI:29105"/>
    </ligand>
</feature>
<keyword evidence="6 7" id="KW-0030">Aminoacyl-tRNA synthetase</keyword>
<feature type="domain" description="Glutamyl/glutaminyl-tRNA synthetase class Ib catalytic" evidence="9">
    <location>
        <begin position="15"/>
        <end position="271"/>
    </location>
</feature>
<dbReference type="InterPro" id="IPR020058">
    <property type="entry name" value="Glu/Gln-tRNA-synth_Ib_cat-dom"/>
</dbReference>
<evidence type="ECO:0000313" key="11">
    <source>
        <dbReference type="Proteomes" id="UP001524473"/>
    </source>
</evidence>
<keyword evidence="8" id="KW-0648">Protein biosynthesis</keyword>
<name>A0ABT1S445_9FIRM</name>
<keyword evidence="2 7" id="KW-0479">Metal-binding</keyword>
<feature type="short sequence motif" description="'HIGH' region" evidence="7">
    <location>
        <begin position="21"/>
        <end position="31"/>
    </location>
</feature>
<comment type="similarity">
    <text evidence="7">Belongs to the class-I aminoacyl-tRNA synthetase family. GluQ subfamily.</text>
</comment>
<dbReference type="PANTHER" id="PTHR43311">
    <property type="entry name" value="GLUTAMATE--TRNA LIGASE"/>
    <property type="match status" value="1"/>
</dbReference>
<gene>
    <name evidence="10" type="primary">gluQRS</name>
    <name evidence="7" type="synonym">gluQ</name>
    <name evidence="10" type="ORF">NE695_17540</name>
</gene>
<feature type="binding site" evidence="7">
    <location>
        <begin position="18"/>
        <end position="22"/>
    </location>
    <ligand>
        <name>L-glutamate</name>
        <dbReference type="ChEBI" id="CHEBI:29985"/>
    </ligand>
</feature>
<feature type="binding site" evidence="7">
    <location>
        <position position="205"/>
    </location>
    <ligand>
        <name>L-glutamate</name>
        <dbReference type="ChEBI" id="CHEBI:29985"/>
    </ligand>
</feature>
<proteinExistence type="inferred from homology"/>
<dbReference type="InterPro" id="IPR022380">
    <property type="entry name" value="Glu-Q_tRNA(Asp)_Synthase"/>
</dbReference>
<reference evidence="10 11" key="1">
    <citation type="submission" date="2022-06" db="EMBL/GenBank/DDBJ databases">
        <title>Isolation of gut microbiota from human fecal samples.</title>
        <authorList>
            <person name="Pamer E.G."/>
            <person name="Barat B."/>
            <person name="Waligurski E."/>
            <person name="Medina S."/>
            <person name="Paddock L."/>
            <person name="Mostad J."/>
        </authorList>
    </citation>
    <scope>NUCLEOTIDE SEQUENCE [LARGE SCALE GENOMIC DNA]</scope>
    <source>
        <strain evidence="10 11">DFI.9.73</strain>
    </source>
</reference>
<accession>A0ABT1S445</accession>
<dbReference type="HAMAP" id="MF_01428">
    <property type="entry name" value="Glu_Q_tRNA_synth"/>
    <property type="match status" value="1"/>
</dbReference>
<dbReference type="GO" id="GO:0016874">
    <property type="term" value="F:ligase activity"/>
    <property type="evidence" value="ECO:0007669"/>
    <property type="project" value="UniProtKB-KW"/>
</dbReference>
<keyword evidence="3 7" id="KW-0547">Nucleotide-binding</keyword>
<dbReference type="SUPFAM" id="SSF52374">
    <property type="entry name" value="Nucleotidylyl transferase"/>
    <property type="match status" value="1"/>
</dbReference>
<comment type="function">
    <text evidence="7">Catalyzes the tRNA-independent activation of glutamate in presence of ATP and the subsequent transfer of glutamate onto a tRNA(Asp). Glutamate is transferred on the 2-amino-5-(4,5-dihydroxy-2-cyclopenten-1-yl) moiety of the queuosine in the wobble position of the QUC anticodon.</text>
</comment>
<evidence type="ECO:0000256" key="5">
    <source>
        <dbReference type="ARBA" id="ARBA00022840"/>
    </source>
</evidence>
<evidence type="ECO:0000256" key="7">
    <source>
        <dbReference type="HAMAP-Rule" id="MF_01428"/>
    </source>
</evidence>
<feature type="binding site" evidence="7">
    <location>
        <position position="145"/>
    </location>
    <ligand>
        <name>Zn(2+)</name>
        <dbReference type="ChEBI" id="CHEBI:29105"/>
    </ligand>
</feature>
<dbReference type="InterPro" id="IPR049940">
    <property type="entry name" value="GluQ/Sye"/>
</dbReference>
<dbReference type="NCBIfam" id="NF004315">
    <property type="entry name" value="PRK05710.1-4"/>
    <property type="match status" value="1"/>
</dbReference>
<dbReference type="EMBL" id="JANFZH010000067">
    <property type="protein sequence ID" value="MCQ4841717.1"/>
    <property type="molecule type" value="Genomic_DNA"/>
</dbReference>
<keyword evidence="11" id="KW-1185">Reference proteome</keyword>
<evidence type="ECO:0000256" key="3">
    <source>
        <dbReference type="ARBA" id="ARBA00022741"/>
    </source>
</evidence>